<comment type="caution">
    <text evidence="3">The sequence shown here is derived from an EMBL/GenBank/DDBJ whole genome shotgun (WGS) entry which is preliminary data.</text>
</comment>
<sequence>MNFEGLDPVSMTSCTGLAHCKVALAFAVIFDLVGVMVLLAGVFVPLERQHRRPDFKQGDGPHWQCSGPHCAHAQPQNAHPPRPSGSLKQIAEILSKPHRFHDKSESCDYATHPNQAVQELYIIQLLGVNVT</sequence>
<dbReference type="AlphaFoldDB" id="A0A5N5JF42"/>
<keyword evidence="4" id="KW-1185">Reference proteome</keyword>
<accession>A0A5N5JF42</accession>
<evidence type="ECO:0000313" key="4">
    <source>
        <dbReference type="Proteomes" id="UP000327468"/>
    </source>
</evidence>
<dbReference type="Proteomes" id="UP000327468">
    <property type="component" value="Chromosome 29"/>
</dbReference>
<evidence type="ECO:0000313" key="3">
    <source>
        <dbReference type="EMBL" id="KAB5517908.1"/>
    </source>
</evidence>
<keyword evidence="2" id="KW-0812">Transmembrane</keyword>
<name>A0A5N5JF42_PANHP</name>
<dbReference type="EMBL" id="VFJC01000030">
    <property type="protein sequence ID" value="KAB5517908.1"/>
    <property type="molecule type" value="Genomic_DNA"/>
</dbReference>
<dbReference type="Pfam" id="PF15125">
    <property type="entry name" value="TMEM238"/>
    <property type="match status" value="1"/>
</dbReference>
<dbReference type="InterPro" id="IPR029365">
    <property type="entry name" value="TMEM238"/>
</dbReference>
<keyword evidence="2" id="KW-1133">Transmembrane helix</keyword>
<feature type="transmembrane region" description="Helical" evidence="2">
    <location>
        <begin position="22"/>
        <end position="46"/>
    </location>
</feature>
<protein>
    <submittedName>
        <fullName evidence="3">Uncharacterized protein</fullName>
    </submittedName>
</protein>
<gene>
    <name evidence="3" type="ORF">PHYPO_G00172850</name>
</gene>
<organism evidence="3 4">
    <name type="scientific">Pangasianodon hypophthalmus</name>
    <name type="common">Striped catfish</name>
    <name type="synonym">Helicophagus hypophthalmus</name>
    <dbReference type="NCBI Taxonomy" id="310915"/>
    <lineage>
        <taxon>Eukaryota</taxon>
        <taxon>Metazoa</taxon>
        <taxon>Chordata</taxon>
        <taxon>Craniata</taxon>
        <taxon>Vertebrata</taxon>
        <taxon>Euteleostomi</taxon>
        <taxon>Actinopterygii</taxon>
        <taxon>Neopterygii</taxon>
        <taxon>Teleostei</taxon>
        <taxon>Ostariophysi</taxon>
        <taxon>Siluriformes</taxon>
        <taxon>Pangasiidae</taxon>
        <taxon>Pangasianodon</taxon>
    </lineage>
</organism>
<keyword evidence="2" id="KW-0472">Membrane</keyword>
<feature type="region of interest" description="Disordered" evidence="1">
    <location>
        <begin position="54"/>
        <end position="85"/>
    </location>
</feature>
<evidence type="ECO:0000256" key="1">
    <source>
        <dbReference type="SAM" id="MobiDB-lite"/>
    </source>
</evidence>
<evidence type="ECO:0000256" key="2">
    <source>
        <dbReference type="SAM" id="Phobius"/>
    </source>
</evidence>
<proteinExistence type="predicted"/>
<reference evidence="3 4" key="1">
    <citation type="submission" date="2019-06" db="EMBL/GenBank/DDBJ databases">
        <title>A chromosome-scale genome assembly of the striped catfish, Pangasianodon hypophthalmus.</title>
        <authorList>
            <person name="Wen M."/>
            <person name="Zahm M."/>
            <person name="Roques C."/>
            <person name="Cabau C."/>
            <person name="Klopp C."/>
            <person name="Donnadieu C."/>
            <person name="Jouanno E."/>
            <person name="Avarre J.-C."/>
            <person name="Campet M."/>
            <person name="Ha T.T.T."/>
            <person name="Dugue R."/>
            <person name="Lampietro C."/>
            <person name="Louis A."/>
            <person name="Herpin A."/>
            <person name="Echchiki A."/>
            <person name="Berthelot C."/>
            <person name="Parey E."/>
            <person name="Roest-Crollius H."/>
            <person name="Braasch I."/>
            <person name="Postlethwait J."/>
            <person name="Bobe J."/>
            <person name="Montfort J."/>
            <person name="Bouchez O."/>
            <person name="Begum T."/>
            <person name="Schartl M."/>
            <person name="Guiguen Y."/>
        </authorList>
    </citation>
    <scope>NUCLEOTIDE SEQUENCE [LARGE SCALE GENOMIC DNA]</scope>
    <source>
        <strain evidence="3 4">Indonesia</strain>
        <tissue evidence="3">Blood</tissue>
    </source>
</reference>